<evidence type="ECO:0000313" key="1">
    <source>
        <dbReference type="EMBL" id="MBQ0907491.1"/>
    </source>
</evidence>
<reference evidence="1 2" key="1">
    <citation type="submission" date="2021-04" db="EMBL/GenBank/DDBJ databases">
        <title>Description of novel Flavobacterium sp. F-328.</title>
        <authorList>
            <person name="Saticioglu I.B."/>
        </authorList>
    </citation>
    <scope>NUCLEOTIDE SEQUENCE [LARGE SCALE GENOMIC DNA]</scope>
    <source>
        <strain evidence="1 2">F-328</strain>
    </source>
</reference>
<name>A0ABS5D0D7_9FLAO</name>
<dbReference type="EMBL" id="JAGPXB010000001">
    <property type="protein sequence ID" value="MBQ0907491.1"/>
    <property type="molecule type" value="Genomic_DNA"/>
</dbReference>
<protein>
    <submittedName>
        <fullName evidence="1">Uncharacterized protein</fullName>
    </submittedName>
</protein>
<organism evidence="1 2">
    <name type="scientific">Flavobacterium erciyesense</name>
    <dbReference type="NCBI Taxonomy" id="2825842"/>
    <lineage>
        <taxon>Bacteria</taxon>
        <taxon>Pseudomonadati</taxon>
        <taxon>Bacteroidota</taxon>
        <taxon>Flavobacteriia</taxon>
        <taxon>Flavobacteriales</taxon>
        <taxon>Flavobacteriaceae</taxon>
        <taxon>Flavobacterium</taxon>
    </lineage>
</organism>
<dbReference type="RefSeq" id="WP_210788036.1">
    <property type="nucleotide sequence ID" value="NZ_JAGPXB010000001.1"/>
</dbReference>
<keyword evidence="2" id="KW-1185">Reference proteome</keyword>
<accession>A0ABS5D0D7</accession>
<gene>
    <name evidence="1" type="ORF">KBJ98_02115</name>
</gene>
<sequence>MKINIVIPASWNELSDSQFKELAKLSYSGKTGNYFDLQCFKILLNIRWYQFSRRMHVKFVLSQISIKTLKKTFDFVYKANDRTIFPKISNGYFPPLDKITNLTAEEFSVADDLHIKWRTTQDKEYLIYLAAVLYSKKKQPREPFDKNNLPDKIKHFKKLPIAVLLCIELAYFGCKNHLVKRFPKAFPKGTKKVSNSKYGFGKVILQMAGGKFGNHEQTKSTNIYTFLEEFTENLNSAKNG</sequence>
<comment type="caution">
    <text evidence="1">The sequence shown here is derived from an EMBL/GenBank/DDBJ whole genome shotgun (WGS) entry which is preliminary data.</text>
</comment>
<evidence type="ECO:0000313" key="2">
    <source>
        <dbReference type="Proteomes" id="UP000679008"/>
    </source>
</evidence>
<proteinExistence type="predicted"/>
<dbReference type="Proteomes" id="UP000679008">
    <property type="component" value="Unassembled WGS sequence"/>
</dbReference>